<evidence type="ECO:0000256" key="2">
    <source>
        <dbReference type="ARBA" id="ARBA00006214"/>
    </source>
</evidence>
<comment type="subcellular location">
    <subcellularLocation>
        <location evidence="1">Membrane</location>
        <topology evidence="1">Multi-pass membrane protein</topology>
    </subcellularLocation>
</comment>
<name>A0AAE4ZC89_9BACT</name>
<keyword evidence="4" id="KW-0874">Quinone</keyword>
<evidence type="ECO:0000256" key="8">
    <source>
        <dbReference type="ARBA" id="ARBA00023157"/>
    </source>
</evidence>
<comment type="caution">
    <text evidence="12">The sequence shown here is derived from an EMBL/GenBank/DDBJ whole genome shotgun (WGS) entry which is preliminary data.</text>
</comment>
<dbReference type="GO" id="GO:0016491">
    <property type="term" value="F:oxidoreductase activity"/>
    <property type="evidence" value="ECO:0007669"/>
    <property type="project" value="UniProtKB-KW"/>
</dbReference>
<protein>
    <submittedName>
        <fullName evidence="12">Vitamin K epoxide reductase family protein</fullName>
    </submittedName>
</protein>
<dbReference type="InterPro" id="IPR044698">
    <property type="entry name" value="VKOR/LTO1"/>
</dbReference>
<dbReference type="CDD" id="cd12916">
    <property type="entry name" value="VKOR_1"/>
    <property type="match status" value="1"/>
</dbReference>
<keyword evidence="7 10" id="KW-0472">Membrane</keyword>
<keyword evidence="5 10" id="KW-1133">Transmembrane helix</keyword>
<dbReference type="Pfam" id="PF07884">
    <property type="entry name" value="VKOR"/>
    <property type="match status" value="1"/>
</dbReference>
<organism evidence="12 13">
    <name type="scientific">Candidatus Kutchimonas denitrificans</name>
    <dbReference type="NCBI Taxonomy" id="3056748"/>
    <lineage>
        <taxon>Bacteria</taxon>
        <taxon>Pseudomonadati</taxon>
        <taxon>Gemmatimonadota</taxon>
        <taxon>Gemmatimonadia</taxon>
        <taxon>Candidatus Palauibacterales</taxon>
        <taxon>Candidatus Palauibacteraceae</taxon>
        <taxon>Candidatus Kutchimonas</taxon>
    </lineage>
</organism>
<evidence type="ECO:0000259" key="11">
    <source>
        <dbReference type="SMART" id="SM00756"/>
    </source>
</evidence>
<gene>
    <name evidence="12" type="ORF">GWO12_15445</name>
</gene>
<evidence type="ECO:0000256" key="1">
    <source>
        <dbReference type="ARBA" id="ARBA00004141"/>
    </source>
</evidence>
<proteinExistence type="inferred from homology"/>
<dbReference type="Proteomes" id="UP000702544">
    <property type="component" value="Unassembled WGS sequence"/>
</dbReference>
<keyword evidence="6" id="KW-0560">Oxidoreductase</keyword>
<comment type="similarity">
    <text evidence="2">Belongs to the VKOR family.</text>
</comment>
<evidence type="ECO:0000256" key="7">
    <source>
        <dbReference type="ARBA" id="ARBA00023136"/>
    </source>
</evidence>
<evidence type="ECO:0000256" key="4">
    <source>
        <dbReference type="ARBA" id="ARBA00022719"/>
    </source>
</evidence>
<feature type="transmembrane region" description="Helical" evidence="10">
    <location>
        <begin position="111"/>
        <end position="136"/>
    </location>
</feature>
<dbReference type="InterPro" id="IPR012932">
    <property type="entry name" value="VKOR"/>
</dbReference>
<sequence>MNRRRAIAVLALLGILDSTYLLLAKLGYIGSLSCSISHGCDLVNTSRYSSFLGLPVAGIGLAGYLVLMVIALVGLQPRWLNDPRPDRLLAVLSGVAVAFTLYLTYAEIFWLRAICQWCVVSQVAIIAIFVLSLLGLRRKRQPEIE</sequence>
<evidence type="ECO:0000256" key="6">
    <source>
        <dbReference type="ARBA" id="ARBA00023002"/>
    </source>
</evidence>
<accession>A0AAE4ZC89</accession>
<dbReference type="SMART" id="SM00756">
    <property type="entry name" value="VKc"/>
    <property type="match status" value="1"/>
</dbReference>
<dbReference type="EMBL" id="JAACAK010000130">
    <property type="protein sequence ID" value="NIR76476.1"/>
    <property type="molecule type" value="Genomic_DNA"/>
</dbReference>
<dbReference type="AlphaFoldDB" id="A0AAE4ZC89"/>
<dbReference type="Gene3D" id="1.20.1440.130">
    <property type="entry name" value="VKOR domain"/>
    <property type="match status" value="1"/>
</dbReference>
<evidence type="ECO:0000313" key="12">
    <source>
        <dbReference type="EMBL" id="NIR76476.1"/>
    </source>
</evidence>
<reference evidence="12 13" key="1">
    <citation type="submission" date="2020-01" db="EMBL/GenBank/DDBJ databases">
        <title>Genomes assembled from Gulf of Kutch pelagic sediment metagenomes.</title>
        <authorList>
            <person name="Chandrashekar M."/>
            <person name="Mahajan M.S."/>
            <person name="Dave K.J."/>
            <person name="Vatsa P."/>
            <person name="Nathani N.M."/>
        </authorList>
    </citation>
    <scope>NUCLEOTIDE SEQUENCE [LARGE SCALE GENOMIC DNA]</scope>
    <source>
        <strain evidence="12">KS3-K002</strain>
    </source>
</reference>
<evidence type="ECO:0000256" key="5">
    <source>
        <dbReference type="ARBA" id="ARBA00022989"/>
    </source>
</evidence>
<feature type="transmembrane region" description="Helical" evidence="10">
    <location>
        <begin position="87"/>
        <end position="105"/>
    </location>
</feature>
<dbReference type="GO" id="GO:0048038">
    <property type="term" value="F:quinone binding"/>
    <property type="evidence" value="ECO:0007669"/>
    <property type="project" value="UniProtKB-KW"/>
</dbReference>
<evidence type="ECO:0000256" key="3">
    <source>
        <dbReference type="ARBA" id="ARBA00022692"/>
    </source>
</evidence>
<feature type="transmembrane region" description="Helical" evidence="10">
    <location>
        <begin position="48"/>
        <end position="75"/>
    </location>
</feature>
<evidence type="ECO:0000256" key="9">
    <source>
        <dbReference type="ARBA" id="ARBA00023284"/>
    </source>
</evidence>
<evidence type="ECO:0000256" key="10">
    <source>
        <dbReference type="SAM" id="Phobius"/>
    </source>
</evidence>
<keyword evidence="8" id="KW-1015">Disulfide bond</keyword>
<keyword evidence="9" id="KW-0676">Redox-active center</keyword>
<dbReference type="InterPro" id="IPR038354">
    <property type="entry name" value="VKOR_sf"/>
</dbReference>
<evidence type="ECO:0000313" key="13">
    <source>
        <dbReference type="Proteomes" id="UP000702544"/>
    </source>
</evidence>
<dbReference type="GO" id="GO:0016020">
    <property type="term" value="C:membrane"/>
    <property type="evidence" value="ECO:0007669"/>
    <property type="project" value="UniProtKB-SubCell"/>
</dbReference>
<dbReference type="PANTHER" id="PTHR34573">
    <property type="entry name" value="VKC DOMAIN-CONTAINING PROTEIN"/>
    <property type="match status" value="1"/>
</dbReference>
<feature type="domain" description="Vitamin K epoxide reductase" evidence="11">
    <location>
        <begin position="2"/>
        <end position="136"/>
    </location>
</feature>
<dbReference type="PANTHER" id="PTHR34573:SF1">
    <property type="entry name" value="VITAMIN K EPOXIDE REDUCTASE DOMAIN-CONTAINING PROTEIN"/>
    <property type="match status" value="1"/>
</dbReference>
<keyword evidence="3 10" id="KW-0812">Transmembrane</keyword>